<dbReference type="InterPro" id="IPR035979">
    <property type="entry name" value="RBD_domain_sf"/>
</dbReference>
<evidence type="ECO:0000313" key="4">
    <source>
        <dbReference type="EMBL" id="CAH1415631.1"/>
    </source>
</evidence>
<dbReference type="PROSITE" id="PS50102">
    <property type="entry name" value="RRM"/>
    <property type="match status" value="1"/>
</dbReference>
<feature type="domain" description="RRM" evidence="3">
    <location>
        <begin position="1"/>
        <end position="69"/>
    </location>
</feature>
<dbReference type="EMBL" id="CAKMRJ010000001">
    <property type="protein sequence ID" value="CAH1415631.1"/>
    <property type="molecule type" value="Genomic_DNA"/>
</dbReference>
<name>A0AAU9LQJ3_9ASTR</name>
<dbReference type="Gene3D" id="3.30.70.330">
    <property type="match status" value="1"/>
</dbReference>
<organism evidence="4 5">
    <name type="scientific">Lactuca virosa</name>
    <dbReference type="NCBI Taxonomy" id="75947"/>
    <lineage>
        <taxon>Eukaryota</taxon>
        <taxon>Viridiplantae</taxon>
        <taxon>Streptophyta</taxon>
        <taxon>Embryophyta</taxon>
        <taxon>Tracheophyta</taxon>
        <taxon>Spermatophyta</taxon>
        <taxon>Magnoliopsida</taxon>
        <taxon>eudicotyledons</taxon>
        <taxon>Gunneridae</taxon>
        <taxon>Pentapetalae</taxon>
        <taxon>asterids</taxon>
        <taxon>campanulids</taxon>
        <taxon>Asterales</taxon>
        <taxon>Asteraceae</taxon>
        <taxon>Cichorioideae</taxon>
        <taxon>Cichorieae</taxon>
        <taxon>Lactucinae</taxon>
        <taxon>Lactuca</taxon>
    </lineage>
</organism>
<dbReference type="GO" id="GO:0003723">
    <property type="term" value="F:RNA binding"/>
    <property type="evidence" value="ECO:0007669"/>
    <property type="project" value="UniProtKB-UniRule"/>
</dbReference>
<dbReference type="Pfam" id="PF00076">
    <property type="entry name" value="RRM_1"/>
    <property type="match status" value="1"/>
</dbReference>
<proteinExistence type="predicted"/>
<feature type="region of interest" description="Disordered" evidence="2">
    <location>
        <begin position="80"/>
        <end position="106"/>
    </location>
</feature>
<dbReference type="SUPFAM" id="SSF54928">
    <property type="entry name" value="RNA-binding domain, RBD"/>
    <property type="match status" value="1"/>
</dbReference>
<dbReference type="InterPro" id="IPR000504">
    <property type="entry name" value="RRM_dom"/>
</dbReference>
<keyword evidence="5" id="KW-1185">Reference proteome</keyword>
<evidence type="ECO:0000259" key="3">
    <source>
        <dbReference type="PROSITE" id="PS50102"/>
    </source>
</evidence>
<feature type="compositionally biased region" description="Basic and acidic residues" evidence="2">
    <location>
        <begin position="80"/>
        <end position="98"/>
    </location>
</feature>
<accession>A0AAU9LQJ3</accession>
<dbReference type="Proteomes" id="UP001157418">
    <property type="component" value="Unassembled WGS sequence"/>
</dbReference>
<dbReference type="AlphaFoldDB" id="A0AAU9LQJ3"/>
<evidence type="ECO:0000256" key="2">
    <source>
        <dbReference type="SAM" id="MobiDB-lite"/>
    </source>
</evidence>
<comment type="caution">
    <text evidence="4">The sequence shown here is derived from an EMBL/GenBank/DDBJ whole genome shotgun (WGS) entry which is preliminary data.</text>
</comment>
<reference evidence="4 5" key="1">
    <citation type="submission" date="2022-01" db="EMBL/GenBank/DDBJ databases">
        <authorList>
            <person name="Xiong W."/>
            <person name="Schranz E."/>
        </authorList>
    </citation>
    <scope>NUCLEOTIDE SEQUENCE [LARGE SCALE GENOMIC DNA]</scope>
</reference>
<sequence length="106" mass="12541">MDVNKETIRRLFTKFGELTDVYIATKKDSKMKNFALVRFKKVSRERELEAAMQMIKCSRSLLTVNIAKFRRKEVAKQEVGVRRKPHMSKDLRDSHSEMVGHSWRLL</sequence>
<gene>
    <name evidence="4" type="ORF">LVIROSA_LOCUS3463</name>
</gene>
<protein>
    <recommendedName>
        <fullName evidence="3">RRM domain-containing protein</fullName>
    </recommendedName>
</protein>
<evidence type="ECO:0000256" key="1">
    <source>
        <dbReference type="PROSITE-ProRule" id="PRU00176"/>
    </source>
</evidence>
<dbReference type="CDD" id="cd00590">
    <property type="entry name" value="RRM_SF"/>
    <property type="match status" value="1"/>
</dbReference>
<evidence type="ECO:0000313" key="5">
    <source>
        <dbReference type="Proteomes" id="UP001157418"/>
    </source>
</evidence>
<dbReference type="InterPro" id="IPR012677">
    <property type="entry name" value="Nucleotide-bd_a/b_plait_sf"/>
</dbReference>
<keyword evidence="1" id="KW-0694">RNA-binding</keyword>